<keyword evidence="4" id="KW-1185">Reference proteome</keyword>
<keyword evidence="1" id="KW-0812">Transmembrane</keyword>
<evidence type="ECO:0000313" key="5">
    <source>
        <dbReference type="Proteomes" id="UP000199140"/>
    </source>
</evidence>
<dbReference type="AlphaFoldDB" id="A0AAE8HU28"/>
<evidence type="ECO:0000313" key="3">
    <source>
        <dbReference type="EMBL" id="SFH21023.1"/>
    </source>
</evidence>
<dbReference type="EMBL" id="CP015367">
    <property type="protein sequence ID" value="APT34472.1"/>
    <property type="molecule type" value="Genomic_DNA"/>
</dbReference>
<name>A0AAE8HU28_9HYPH</name>
<dbReference type="Proteomes" id="UP000199140">
    <property type="component" value="Unassembled WGS sequence"/>
</dbReference>
<reference evidence="3 5" key="2">
    <citation type="submission" date="2016-10" db="EMBL/GenBank/DDBJ databases">
        <authorList>
            <person name="Varghese N."/>
            <person name="Submissions S."/>
        </authorList>
    </citation>
    <scope>NUCLEOTIDE SEQUENCE [LARGE SCALE GENOMIC DNA]</scope>
    <source>
        <strain evidence="3 5">CBMB27</strain>
    </source>
</reference>
<gene>
    <name evidence="2" type="ORF">MCBMB27_05181</name>
    <name evidence="3" type="ORF">SAMN05192567_116117</name>
</gene>
<evidence type="ECO:0000313" key="2">
    <source>
        <dbReference type="EMBL" id="APT34472.1"/>
    </source>
</evidence>
<evidence type="ECO:0000256" key="1">
    <source>
        <dbReference type="SAM" id="Phobius"/>
    </source>
</evidence>
<keyword evidence="1" id="KW-0472">Membrane</keyword>
<sequence>MGLVAFIVFVCPWMGLAGLLWMRAQQTKPL</sequence>
<dbReference type="KEGG" id="mphy:MCBMB27_05181"/>
<protein>
    <submittedName>
        <fullName evidence="3">Uncharacterized protein</fullName>
    </submittedName>
</protein>
<keyword evidence="1" id="KW-1133">Transmembrane helix</keyword>
<organism evidence="3 5">
    <name type="scientific">Methylobacterium phyllosphaerae</name>
    <dbReference type="NCBI Taxonomy" id="418223"/>
    <lineage>
        <taxon>Bacteria</taxon>
        <taxon>Pseudomonadati</taxon>
        <taxon>Pseudomonadota</taxon>
        <taxon>Alphaproteobacteria</taxon>
        <taxon>Hyphomicrobiales</taxon>
        <taxon>Methylobacteriaceae</taxon>
        <taxon>Methylobacterium</taxon>
    </lineage>
</organism>
<dbReference type="Proteomes" id="UP000185487">
    <property type="component" value="Chromosome"/>
</dbReference>
<evidence type="ECO:0000313" key="4">
    <source>
        <dbReference type="Proteomes" id="UP000185487"/>
    </source>
</evidence>
<dbReference type="EMBL" id="FOPK01000016">
    <property type="protein sequence ID" value="SFH21023.1"/>
    <property type="molecule type" value="Genomic_DNA"/>
</dbReference>
<feature type="transmembrane region" description="Helical" evidence="1">
    <location>
        <begin position="6"/>
        <end position="24"/>
    </location>
</feature>
<accession>A0AAE8HU28</accession>
<proteinExistence type="predicted"/>
<reference evidence="2 4" key="1">
    <citation type="submission" date="2016-04" db="EMBL/GenBank/DDBJ databases">
        <title>Complete genome sequencing and analysis of CBMB27, Methylobacterium phyllosphaerae isolated from leaf tissues of rice (Oryza sativa L.).</title>
        <authorList>
            <person name="Lee Y."/>
            <person name="Hwangbo K."/>
            <person name="Chung H."/>
            <person name="Yoo J."/>
            <person name="Kim K.Y."/>
            <person name="Sa T.M."/>
            <person name="Um Y."/>
            <person name="Madhaiyan M."/>
        </authorList>
    </citation>
    <scope>NUCLEOTIDE SEQUENCE [LARGE SCALE GENOMIC DNA]</scope>
    <source>
        <strain evidence="2 4">CBMB27</strain>
    </source>
</reference>